<dbReference type="GO" id="GO:0003724">
    <property type="term" value="F:RNA helicase activity"/>
    <property type="evidence" value="ECO:0007669"/>
    <property type="project" value="UniProtKB-EC"/>
</dbReference>
<evidence type="ECO:0000313" key="4">
    <source>
        <dbReference type="EMBL" id="CAD7441299.1"/>
    </source>
</evidence>
<evidence type="ECO:0000256" key="2">
    <source>
        <dbReference type="SAM" id="MobiDB-lite"/>
    </source>
</evidence>
<dbReference type="InterPro" id="IPR027417">
    <property type="entry name" value="P-loop_NTPase"/>
</dbReference>
<dbReference type="InterPro" id="IPR014001">
    <property type="entry name" value="Helicase_ATP-bd"/>
</dbReference>
<dbReference type="PROSITE" id="PS51192">
    <property type="entry name" value="HELICASE_ATP_BIND_1"/>
    <property type="match status" value="1"/>
</dbReference>
<dbReference type="AlphaFoldDB" id="A0A7R9EVS6"/>
<name>A0A7R9EVS6_9NEOP</name>
<gene>
    <name evidence="4" type="ORF">TBIB3V08_LOCUS3770</name>
</gene>
<feature type="domain" description="Helicase ATP-binding" evidence="3">
    <location>
        <begin position="297"/>
        <end position="405"/>
    </location>
</feature>
<proteinExistence type="predicted"/>
<accession>A0A7R9EVS6</accession>
<reference evidence="4" key="1">
    <citation type="submission" date="2020-11" db="EMBL/GenBank/DDBJ databases">
        <authorList>
            <person name="Tran Van P."/>
        </authorList>
    </citation>
    <scope>NUCLEOTIDE SEQUENCE</scope>
</reference>
<feature type="compositionally biased region" description="Basic residues" evidence="2">
    <location>
        <begin position="37"/>
        <end position="46"/>
    </location>
</feature>
<feature type="compositionally biased region" description="Basic and acidic residues" evidence="2">
    <location>
        <begin position="1"/>
        <end position="17"/>
    </location>
</feature>
<feature type="compositionally biased region" description="Basic and acidic residues" evidence="2">
    <location>
        <begin position="204"/>
        <end position="214"/>
    </location>
</feature>
<dbReference type="EMBL" id="OD565275">
    <property type="protein sequence ID" value="CAD7441299.1"/>
    <property type="molecule type" value="Genomic_DNA"/>
</dbReference>
<dbReference type="PANTHER" id="PTHR18934">
    <property type="entry name" value="ATP-DEPENDENT RNA HELICASE"/>
    <property type="match status" value="1"/>
</dbReference>
<evidence type="ECO:0000256" key="1">
    <source>
        <dbReference type="ARBA" id="ARBA00047984"/>
    </source>
</evidence>
<feature type="compositionally biased region" description="Basic and acidic residues" evidence="2">
    <location>
        <begin position="57"/>
        <end position="85"/>
    </location>
</feature>
<dbReference type="GO" id="GO:0003723">
    <property type="term" value="F:RNA binding"/>
    <property type="evidence" value="ECO:0007669"/>
    <property type="project" value="TreeGrafter"/>
</dbReference>
<sequence length="405" mass="48247">MGKDRRKRDLEEVETSHSSKNNHRGSKHMQEDSRSERHVKKKHHKNKNDSDSDSSDSTEKQRLRDLRERDEFADRLKKKDRDKTRNVSQPLGSDRFHYLTYTYFISEKRAYEEAAKRLKLEAQDRERIIPKLRVESRRKYLEKRKEDKVAELEADILDDEYLFQEEILTERERKDRDHKRKLLELAKDHERARELERVQRYHMPQDARKGKSDEKYEEVDERERVPHYEQRKWEEEQMSSAVFRFGARDAKEKQLKDEGKEYDLEEKPKLTESQKKRLTLEETKRSLPIFPFKDDLIDAIKNHQVLIIEGETGSGKTTQIPQYLHEAGFTEDNKMIGCTQPRRVAAMSVSARVAEEMGVKLGNEVGYSIRFEDCTSERTFIKYMTDGTLHREFLFGTRFAGVQVQ</sequence>
<protein>
    <recommendedName>
        <fullName evidence="3">Helicase ATP-binding domain-containing protein</fullName>
    </recommendedName>
</protein>
<dbReference type="Gene3D" id="3.40.50.300">
    <property type="entry name" value="P-loop containing nucleotide triphosphate hydrolases"/>
    <property type="match status" value="1"/>
</dbReference>
<feature type="region of interest" description="Disordered" evidence="2">
    <location>
        <begin position="204"/>
        <end position="223"/>
    </location>
</feature>
<evidence type="ECO:0000259" key="3">
    <source>
        <dbReference type="PROSITE" id="PS51192"/>
    </source>
</evidence>
<comment type="catalytic activity">
    <reaction evidence="1">
        <text>ATP + H2O = ADP + phosphate + H(+)</text>
        <dbReference type="Rhea" id="RHEA:13065"/>
        <dbReference type="ChEBI" id="CHEBI:15377"/>
        <dbReference type="ChEBI" id="CHEBI:15378"/>
        <dbReference type="ChEBI" id="CHEBI:30616"/>
        <dbReference type="ChEBI" id="CHEBI:43474"/>
        <dbReference type="ChEBI" id="CHEBI:456216"/>
        <dbReference type="EC" id="3.6.4.13"/>
    </reaction>
</comment>
<dbReference type="GO" id="GO:0071013">
    <property type="term" value="C:catalytic step 2 spliceosome"/>
    <property type="evidence" value="ECO:0007669"/>
    <property type="project" value="TreeGrafter"/>
</dbReference>
<organism evidence="4">
    <name type="scientific">Timema bartmani</name>
    <dbReference type="NCBI Taxonomy" id="61472"/>
    <lineage>
        <taxon>Eukaryota</taxon>
        <taxon>Metazoa</taxon>
        <taxon>Ecdysozoa</taxon>
        <taxon>Arthropoda</taxon>
        <taxon>Hexapoda</taxon>
        <taxon>Insecta</taxon>
        <taxon>Pterygota</taxon>
        <taxon>Neoptera</taxon>
        <taxon>Polyneoptera</taxon>
        <taxon>Phasmatodea</taxon>
        <taxon>Timematodea</taxon>
        <taxon>Timematoidea</taxon>
        <taxon>Timematidae</taxon>
        <taxon>Timema</taxon>
    </lineage>
</organism>
<feature type="region of interest" description="Disordered" evidence="2">
    <location>
        <begin position="1"/>
        <end position="92"/>
    </location>
</feature>
<dbReference type="PANTHER" id="PTHR18934:SF83">
    <property type="entry name" value="PRE-MRNA-SPLICING FACTOR ATP-DEPENDENT RNA HELICASE DHX16"/>
    <property type="match status" value="1"/>
</dbReference>
<dbReference type="SUPFAM" id="SSF52540">
    <property type="entry name" value="P-loop containing nucleoside triphosphate hydrolases"/>
    <property type="match status" value="1"/>
</dbReference>